<evidence type="ECO:0000313" key="2">
    <source>
        <dbReference type="Proteomes" id="UP001212997"/>
    </source>
</evidence>
<dbReference type="Proteomes" id="UP001212997">
    <property type="component" value="Unassembled WGS sequence"/>
</dbReference>
<keyword evidence="2" id="KW-1185">Reference proteome</keyword>
<organism evidence="1 2">
    <name type="scientific">Meripilus lineatus</name>
    <dbReference type="NCBI Taxonomy" id="2056292"/>
    <lineage>
        <taxon>Eukaryota</taxon>
        <taxon>Fungi</taxon>
        <taxon>Dikarya</taxon>
        <taxon>Basidiomycota</taxon>
        <taxon>Agaricomycotina</taxon>
        <taxon>Agaricomycetes</taxon>
        <taxon>Polyporales</taxon>
        <taxon>Meripilaceae</taxon>
        <taxon>Meripilus</taxon>
    </lineage>
</organism>
<reference evidence="1" key="1">
    <citation type="submission" date="2022-07" db="EMBL/GenBank/DDBJ databases">
        <title>Genome Sequence of Physisporinus lineatus.</title>
        <authorList>
            <person name="Buettner E."/>
        </authorList>
    </citation>
    <scope>NUCLEOTIDE SEQUENCE</scope>
    <source>
        <strain evidence="1">VT162</strain>
    </source>
</reference>
<evidence type="ECO:0000313" key="1">
    <source>
        <dbReference type="EMBL" id="KAJ3476025.1"/>
    </source>
</evidence>
<dbReference type="InterPro" id="IPR032675">
    <property type="entry name" value="LRR_dom_sf"/>
</dbReference>
<gene>
    <name evidence="1" type="ORF">NLI96_g11441</name>
</gene>
<protein>
    <recommendedName>
        <fullName evidence="3">F-box domain-containing protein</fullName>
    </recommendedName>
</protein>
<name>A0AAD5YDD6_9APHY</name>
<dbReference type="AlphaFoldDB" id="A0AAD5YDD6"/>
<evidence type="ECO:0008006" key="3">
    <source>
        <dbReference type="Google" id="ProtNLM"/>
    </source>
</evidence>
<dbReference type="SUPFAM" id="SSF52058">
    <property type="entry name" value="L domain-like"/>
    <property type="match status" value="1"/>
</dbReference>
<dbReference type="EMBL" id="JANAWD010000763">
    <property type="protein sequence ID" value="KAJ3476025.1"/>
    <property type="molecule type" value="Genomic_DNA"/>
</dbReference>
<sequence length="478" mass="53767">MSAPPSPPARSPVLRRRLSDTVRSLIRRSRRENVKRSRSLFSARSGPQLPAHPHNLPYEILVHILKSLQSSALSSLCFKPAPYHHAGQSPPVIIDENHVTPAFRKALSSLAHSALVCKSWYFPATEVLYSQSFIVGQCNLQIFTQALLQNEALAPLVKGIWVFQYRVQKKRRLSSHSFKCDDFDRSSRGDFADALRSCTSLVDLTFTSFAKSHGPTLLPWESEFTPGSPLGQQLRALTIYSNDVAYHPLELVPVNASFPHLGTLILVFTTNEHLKVLPYIPSLHTLQVCNLNGDSDNVSENPLVVMSSLLPSLRNLSLIHAVGHVQVDRDCLNQLQTLHLFGHSDRGFIQDENALLNLRELEVDSQYFCPIPRLPAKLQKLVVYLSFSVNKSSTPPAIRRSYDLGVLQRSLANLTQNCAAFSEVCLRFEETFEGLDRSEMDDTFRAISESFLPRRITLCVDYWCNAREAPVEYLMEAT</sequence>
<accession>A0AAD5YDD6</accession>
<comment type="caution">
    <text evidence="1">The sequence shown here is derived from an EMBL/GenBank/DDBJ whole genome shotgun (WGS) entry which is preliminary data.</text>
</comment>
<dbReference type="Gene3D" id="3.80.10.10">
    <property type="entry name" value="Ribonuclease Inhibitor"/>
    <property type="match status" value="1"/>
</dbReference>
<proteinExistence type="predicted"/>